<feature type="domain" description="DUF6321" evidence="2">
    <location>
        <begin position="109"/>
        <end position="167"/>
    </location>
</feature>
<dbReference type="InterPro" id="IPR046284">
    <property type="entry name" value="DUF6321"/>
</dbReference>
<feature type="compositionally biased region" description="Basic and acidic residues" evidence="1">
    <location>
        <begin position="57"/>
        <end position="70"/>
    </location>
</feature>
<sequence length="172" mass="18403">MPSKSPEQARLMQAAAHTKGGFGGVPQKVGKEFAKADEKKHFKEGSLYANIHAKRERIAEGSGEKMRKVGSEGAPTAKAFKESAKTVKMKDGGPSLAVGRGEKLSVESGAGLTQKGREKYNRETGSHLKAPQPQGGARKDSFCARMSGVLEHSKGDAPRAKASLKRWNCPGW</sequence>
<evidence type="ECO:0000256" key="1">
    <source>
        <dbReference type="SAM" id="MobiDB-lite"/>
    </source>
</evidence>
<evidence type="ECO:0000313" key="4">
    <source>
        <dbReference type="EMBL" id="CAB4124619.1"/>
    </source>
</evidence>
<evidence type="ECO:0000313" key="5">
    <source>
        <dbReference type="EMBL" id="CAB5219904.1"/>
    </source>
</evidence>
<reference evidence="3" key="1">
    <citation type="submission" date="2020-04" db="EMBL/GenBank/DDBJ databases">
        <authorList>
            <person name="Chiriac C."/>
            <person name="Salcher M."/>
            <person name="Ghai R."/>
            <person name="Kavagutti S V."/>
        </authorList>
    </citation>
    <scope>NUCLEOTIDE SEQUENCE</scope>
</reference>
<feature type="region of interest" description="Disordered" evidence="1">
    <location>
        <begin position="152"/>
        <end position="172"/>
    </location>
</feature>
<dbReference type="Pfam" id="PF19846">
    <property type="entry name" value="DUF6321"/>
    <property type="match status" value="1"/>
</dbReference>
<proteinExistence type="predicted"/>
<feature type="compositionally biased region" description="Basic and acidic residues" evidence="1">
    <location>
        <begin position="79"/>
        <end position="91"/>
    </location>
</feature>
<evidence type="ECO:0000259" key="2">
    <source>
        <dbReference type="Pfam" id="PF19846"/>
    </source>
</evidence>
<feature type="region of interest" description="Disordered" evidence="1">
    <location>
        <begin position="57"/>
        <end position="140"/>
    </location>
</feature>
<dbReference type="EMBL" id="LR796190">
    <property type="protein sequence ID" value="CAB4124619.1"/>
    <property type="molecule type" value="Genomic_DNA"/>
</dbReference>
<dbReference type="EMBL" id="LR796166">
    <property type="protein sequence ID" value="CAB4122359.1"/>
    <property type="molecule type" value="Genomic_DNA"/>
</dbReference>
<accession>A0A6J5KQ71</accession>
<protein>
    <recommendedName>
        <fullName evidence="2">DUF6321 domain-containing protein</fullName>
    </recommendedName>
</protein>
<name>A0A6J5KQ71_9CAUD</name>
<gene>
    <name evidence="5" type="ORF">UFOVP234_65</name>
    <name evidence="3" type="ORF">UFOVP35_7</name>
    <name evidence="4" type="ORF">UFOVP52_40</name>
</gene>
<feature type="region of interest" description="Disordered" evidence="1">
    <location>
        <begin position="1"/>
        <end position="27"/>
    </location>
</feature>
<organism evidence="3">
    <name type="scientific">uncultured Caudovirales phage</name>
    <dbReference type="NCBI Taxonomy" id="2100421"/>
    <lineage>
        <taxon>Viruses</taxon>
        <taxon>Duplodnaviria</taxon>
        <taxon>Heunggongvirae</taxon>
        <taxon>Uroviricota</taxon>
        <taxon>Caudoviricetes</taxon>
        <taxon>Peduoviridae</taxon>
        <taxon>Maltschvirus</taxon>
        <taxon>Maltschvirus maltsch</taxon>
    </lineage>
</organism>
<evidence type="ECO:0000313" key="3">
    <source>
        <dbReference type="EMBL" id="CAB4122359.1"/>
    </source>
</evidence>
<dbReference type="EMBL" id="LR798280">
    <property type="protein sequence ID" value="CAB5219904.1"/>
    <property type="molecule type" value="Genomic_DNA"/>
</dbReference>
<feature type="compositionally biased region" description="Basic and acidic residues" evidence="1">
    <location>
        <begin position="115"/>
        <end position="126"/>
    </location>
</feature>